<evidence type="ECO:0000256" key="4">
    <source>
        <dbReference type="ARBA" id="ARBA00023002"/>
    </source>
</evidence>
<dbReference type="PRINTS" id="PR00368">
    <property type="entry name" value="FADPNR"/>
</dbReference>
<accession>A0A3M5E5D3</accession>
<dbReference type="InterPro" id="IPR051793">
    <property type="entry name" value="NADH:flavin_oxidoreductase"/>
</dbReference>
<dbReference type="PRINTS" id="PR00411">
    <property type="entry name" value="PNDRDTASEI"/>
</dbReference>
<dbReference type="InterPro" id="IPR036188">
    <property type="entry name" value="FAD/NAD-bd_sf"/>
</dbReference>
<keyword evidence="3" id="KW-0288">FMN</keyword>
<dbReference type="GO" id="GO:0033543">
    <property type="term" value="P:fatty acid beta-oxidation, unsaturated, even number, reductase/isomerase pathway"/>
    <property type="evidence" value="ECO:0007669"/>
    <property type="project" value="TreeGrafter"/>
</dbReference>
<dbReference type="PANTHER" id="PTHR42917:SF2">
    <property type="entry name" value="2,4-DIENOYL-COA REDUCTASE [(2E)-ENOYL-COA-PRODUCING]"/>
    <property type="match status" value="1"/>
</dbReference>
<comment type="cofactor">
    <cofactor evidence="1">
        <name>FMN</name>
        <dbReference type="ChEBI" id="CHEBI:58210"/>
    </cofactor>
</comment>
<comment type="caution">
    <text evidence="6">The sequence shown here is derived from an EMBL/GenBank/DDBJ whole genome shotgun (WGS) entry which is preliminary data.</text>
</comment>
<keyword evidence="4" id="KW-0560">Oxidoreductase</keyword>
<organism evidence="6 7">
    <name type="scientific">Pseudomonas aeruginosa</name>
    <dbReference type="NCBI Taxonomy" id="287"/>
    <lineage>
        <taxon>Bacteria</taxon>
        <taxon>Pseudomonadati</taxon>
        <taxon>Pseudomonadota</taxon>
        <taxon>Gammaproteobacteria</taxon>
        <taxon>Pseudomonadales</taxon>
        <taxon>Pseudomonadaceae</taxon>
        <taxon>Pseudomonas</taxon>
    </lineage>
</organism>
<dbReference type="PROSITE" id="PS51257">
    <property type="entry name" value="PROKAR_LIPOPROTEIN"/>
    <property type="match status" value="1"/>
</dbReference>
<evidence type="ECO:0000259" key="5">
    <source>
        <dbReference type="Pfam" id="PF07992"/>
    </source>
</evidence>
<dbReference type="EMBL" id="RBSQ01000464">
    <property type="protein sequence ID" value="RMS57489.1"/>
    <property type="molecule type" value="Genomic_DNA"/>
</dbReference>
<dbReference type="Gene3D" id="3.50.50.60">
    <property type="entry name" value="FAD/NAD(P)-binding domain"/>
    <property type="match status" value="1"/>
</dbReference>
<dbReference type="Proteomes" id="UP000270834">
    <property type="component" value="Unassembled WGS sequence"/>
</dbReference>
<proteinExistence type="predicted"/>
<dbReference type="InterPro" id="IPR023753">
    <property type="entry name" value="FAD/NAD-binding_dom"/>
</dbReference>
<keyword evidence="2" id="KW-0285">Flavoprotein</keyword>
<evidence type="ECO:0000256" key="3">
    <source>
        <dbReference type="ARBA" id="ARBA00022643"/>
    </source>
</evidence>
<dbReference type="Gene3D" id="3.40.50.720">
    <property type="entry name" value="NAD(P)-binding Rossmann-like Domain"/>
    <property type="match status" value="1"/>
</dbReference>
<gene>
    <name evidence="6" type="ORF">ALP65_00182</name>
</gene>
<evidence type="ECO:0000256" key="1">
    <source>
        <dbReference type="ARBA" id="ARBA00001917"/>
    </source>
</evidence>
<dbReference type="AlphaFoldDB" id="A0A3M5E5D3"/>
<dbReference type="PANTHER" id="PTHR42917">
    <property type="entry name" value="2,4-DIENOYL-COA REDUCTASE"/>
    <property type="match status" value="1"/>
</dbReference>
<dbReference type="SUPFAM" id="SSF51971">
    <property type="entry name" value="Nucleotide-binding domain"/>
    <property type="match status" value="1"/>
</dbReference>
<name>A0A3M5E5D3_PSEAI</name>
<evidence type="ECO:0000313" key="7">
    <source>
        <dbReference type="Proteomes" id="UP000270834"/>
    </source>
</evidence>
<evidence type="ECO:0000313" key="6">
    <source>
        <dbReference type="EMBL" id="RMS57489.1"/>
    </source>
</evidence>
<protein>
    <recommendedName>
        <fullName evidence="5">FAD/NAD(P)-binding domain-containing protein</fullName>
    </recommendedName>
</protein>
<reference evidence="6 7" key="1">
    <citation type="submission" date="2018-08" db="EMBL/GenBank/DDBJ databases">
        <title>Recombination of ecologically and evolutionarily significant loci maintains genetic cohesion in the Pseudomonas syringae species complex.</title>
        <authorList>
            <person name="Dillon M."/>
            <person name="Thakur S."/>
            <person name="Almeida R.N.D."/>
            <person name="Weir B.S."/>
            <person name="Guttman D.S."/>
        </authorList>
    </citation>
    <scope>NUCLEOTIDE SEQUENCE [LARGE SCALE GENOMIC DNA]</scope>
    <source>
        <strain evidence="6 7">ICMP 7846</strain>
    </source>
</reference>
<evidence type="ECO:0000256" key="2">
    <source>
        <dbReference type="ARBA" id="ARBA00022630"/>
    </source>
</evidence>
<dbReference type="Pfam" id="PF07992">
    <property type="entry name" value="Pyr_redox_2"/>
    <property type="match status" value="1"/>
</dbReference>
<feature type="domain" description="FAD/NAD(P)-binding" evidence="5">
    <location>
        <begin position="11"/>
        <end position="270"/>
    </location>
</feature>
<dbReference type="GO" id="GO:0008670">
    <property type="term" value="F:2,4-dienoyl-CoA reductase (NADPH) activity"/>
    <property type="evidence" value="ECO:0007669"/>
    <property type="project" value="TreeGrafter"/>
</dbReference>
<sequence length="306" mass="33205">MRYRKARTQKRIAVIGAGPAGLSAACVAAERGHRVSLFEASGEIGGQFNLAKRIPGKEEFRETLRYFRVRLERLGVDLRLGHRVRQGELDGQFDDVVVATGIQPRRPRIDGIGGPTVLSYVDVLRGAPVGARVAIVGAGGIGFDVAAFLVAAPSDGQPRALGEWLAEWGVDLDNSQPGGLREPAPTRPARQVWLLQRKPGAPGAQLGKTSGWVHRAHLRHNAVRMLGGVEYLKIDERGLLIRVDGEERWLEVDNVVICAGQEPLRELQISQAAESLRFHLIGGARVAGELDAKRAIREGAMLAARL</sequence>